<evidence type="ECO:0000256" key="12">
    <source>
        <dbReference type="RuleBase" id="RU363034"/>
    </source>
</evidence>
<keyword evidence="17" id="KW-1185">Reference proteome</keyword>
<keyword evidence="4 12" id="KW-0645">Protease</keyword>
<accession>A0A3Q2XN18</accession>
<dbReference type="CDD" id="cd00190">
    <property type="entry name" value="Tryp_SPc"/>
    <property type="match status" value="1"/>
</dbReference>
<dbReference type="InterPro" id="IPR001881">
    <property type="entry name" value="EGF-like_Ca-bd_dom"/>
</dbReference>
<dbReference type="Proteomes" id="UP000264820">
    <property type="component" value="Unplaced"/>
</dbReference>
<evidence type="ECO:0000256" key="10">
    <source>
        <dbReference type="PIRSR" id="PIRSR001143-1"/>
    </source>
</evidence>
<dbReference type="OrthoDB" id="10004439at2759"/>
<keyword evidence="3 11" id="KW-0245">EGF-like domain</keyword>
<dbReference type="InterPro" id="IPR018114">
    <property type="entry name" value="TRYPSIN_HIS"/>
</dbReference>
<dbReference type="PRINTS" id="PR00001">
    <property type="entry name" value="GLABLOOD"/>
</dbReference>
<dbReference type="Ensembl" id="ENSHCOT00000005391.1">
    <property type="protein sequence ID" value="ENSHCOP00000005427.1"/>
    <property type="gene ID" value="ENSHCOG00000007086.1"/>
</dbReference>
<evidence type="ECO:0000256" key="4">
    <source>
        <dbReference type="ARBA" id="ARBA00022670"/>
    </source>
</evidence>
<protein>
    <submittedName>
        <fullName evidence="16">Coagulation factor VII, like</fullName>
    </submittedName>
</protein>
<comment type="caution">
    <text evidence="11">Lacks conserved residue(s) required for the propagation of feature annotation.</text>
</comment>
<dbReference type="FunFam" id="2.10.25.10:FF:000143">
    <property type="entry name" value="Protein crumbs 1"/>
    <property type="match status" value="1"/>
</dbReference>
<keyword evidence="6 12" id="KW-0378">Hydrolase</keyword>
<dbReference type="InterPro" id="IPR009003">
    <property type="entry name" value="Peptidase_S1_PA"/>
</dbReference>
<dbReference type="InterPro" id="IPR035972">
    <property type="entry name" value="GLA-like_dom_SF"/>
</dbReference>
<organism evidence="16 17">
    <name type="scientific">Hippocampus comes</name>
    <name type="common">Tiger tail seahorse</name>
    <dbReference type="NCBI Taxonomy" id="109280"/>
    <lineage>
        <taxon>Eukaryota</taxon>
        <taxon>Metazoa</taxon>
        <taxon>Chordata</taxon>
        <taxon>Craniata</taxon>
        <taxon>Vertebrata</taxon>
        <taxon>Euteleostomi</taxon>
        <taxon>Actinopterygii</taxon>
        <taxon>Neopterygii</taxon>
        <taxon>Teleostei</taxon>
        <taxon>Neoteleostei</taxon>
        <taxon>Acanthomorphata</taxon>
        <taxon>Syngnathiaria</taxon>
        <taxon>Syngnathiformes</taxon>
        <taxon>Syngnathoidei</taxon>
        <taxon>Syngnathidae</taxon>
        <taxon>Hippocampus</taxon>
    </lineage>
</organism>
<name>A0A3Q2XN18_HIPCM</name>
<dbReference type="PROSITE" id="PS50240">
    <property type="entry name" value="TRYPSIN_DOM"/>
    <property type="match status" value="1"/>
</dbReference>
<evidence type="ECO:0000256" key="11">
    <source>
        <dbReference type="PROSITE-ProRule" id="PRU00076"/>
    </source>
</evidence>
<evidence type="ECO:0000256" key="6">
    <source>
        <dbReference type="ARBA" id="ARBA00022801"/>
    </source>
</evidence>
<dbReference type="Gene3D" id="2.10.25.10">
    <property type="entry name" value="Laminin"/>
    <property type="match status" value="2"/>
</dbReference>
<feature type="active site" description="Charge relay system" evidence="10">
    <location>
        <position position="302"/>
    </location>
</feature>
<dbReference type="GO" id="GO:0005509">
    <property type="term" value="F:calcium ion binding"/>
    <property type="evidence" value="ECO:0007669"/>
    <property type="project" value="InterPro"/>
</dbReference>
<evidence type="ECO:0000259" key="14">
    <source>
        <dbReference type="PROSITE" id="PS50240"/>
    </source>
</evidence>
<dbReference type="GO" id="GO:0004252">
    <property type="term" value="F:serine-type endopeptidase activity"/>
    <property type="evidence" value="ECO:0007669"/>
    <property type="project" value="InterPro"/>
</dbReference>
<feature type="domain" description="EGF-like" evidence="13">
    <location>
        <begin position="114"/>
        <end position="150"/>
    </location>
</feature>
<dbReference type="PROSITE" id="PS50026">
    <property type="entry name" value="EGF_3"/>
    <property type="match status" value="1"/>
</dbReference>
<feature type="domain" description="Gla" evidence="15">
    <location>
        <begin position="68"/>
        <end position="114"/>
    </location>
</feature>
<dbReference type="InterPro" id="IPR000742">
    <property type="entry name" value="EGF"/>
</dbReference>
<feature type="disulfide bond" evidence="11">
    <location>
        <begin position="140"/>
        <end position="149"/>
    </location>
</feature>
<dbReference type="PROSITE" id="PS00022">
    <property type="entry name" value="EGF_1"/>
    <property type="match status" value="1"/>
</dbReference>
<comment type="subcellular location">
    <subcellularLocation>
        <location evidence="1">Secreted</location>
    </subcellularLocation>
</comment>
<dbReference type="PROSITE" id="PS00135">
    <property type="entry name" value="TRYPSIN_SER"/>
    <property type="match status" value="1"/>
</dbReference>
<feature type="domain" description="Peptidase S1" evidence="14">
    <location>
        <begin position="214"/>
        <end position="448"/>
    </location>
</feature>
<dbReference type="SMART" id="SM00020">
    <property type="entry name" value="Tryp_SPc"/>
    <property type="match status" value="1"/>
</dbReference>
<dbReference type="GeneTree" id="ENSGT00940000154474"/>
<dbReference type="SUPFAM" id="SSF50494">
    <property type="entry name" value="Trypsin-like serine proteases"/>
    <property type="match status" value="1"/>
</dbReference>
<evidence type="ECO:0000256" key="9">
    <source>
        <dbReference type="ARBA" id="ARBA00023180"/>
    </source>
</evidence>
<dbReference type="RefSeq" id="XP_019746559.1">
    <property type="nucleotide sequence ID" value="XM_019891000.1"/>
</dbReference>
<dbReference type="Gene3D" id="2.40.10.10">
    <property type="entry name" value="Trypsin-like serine proteases"/>
    <property type="match status" value="2"/>
</dbReference>
<dbReference type="InterPro" id="IPR050442">
    <property type="entry name" value="Peptidase_S1_coag_factors"/>
</dbReference>
<dbReference type="SUPFAM" id="SSF57630">
    <property type="entry name" value="GLA-domain"/>
    <property type="match status" value="1"/>
</dbReference>
<dbReference type="GO" id="GO:0006508">
    <property type="term" value="P:proteolysis"/>
    <property type="evidence" value="ECO:0007669"/>
    <property type="project" value="UniProtKB-KW"/>
</dbReference>
<dbReference type="InterPro" id="IPR001314">
    <property type="entry name" value="Peptidase_S1A"/>
</dbReference>
<evidence type="ECO:0000256" key="5">
    <source>
        <dbReference type="ARBA" id="ARBA00022737"/>
    </source>
</evidence>
<evidence type="ECO:0000259" key="13">
    <source>
        <dbReference type="PROSITE" id="PS50026"/>
    </source>
</evidence>
<dbReference type="PRINTS" id="PR00722">
    <property type="entry name" value="CHYMOTRYPSIN"/>
</dbReference>
<dbReference type="Pfam" id="PF00089">
    <property type="entry name" value="Trypsin"/>
    <property type="match status" value="1"/>
</dbReference>
<feature type="active site" description="Charge relay system" evidence="10">
    <location>
        <position position="254"/>
    </location>
</feature>
<dbReference type="SMART" id="SM00179">
    <property type="entry name" value="EGF_CA"/>
    <property type="match status" value="1"/>
</dbReference>
<proteinExistence type="predicted"/>
<dbReference type="PANTHER" id="PTHR24278">
    <property type="entry name" value="COAGULATION FACTOR"/>
    <property type="match status" value="1"/>
</dbReference>
<dbReference type="FunFam" id="2.40.10.10:FF:000013">
    <property type="entry name" value="Coagulation factor X"/>
    <property type="match status" value="1"/>
</dbReference>
<evidence type="ECO:0000259" key="15">
    <source>
        <dbReference type="PROSITE" id="PS50998"/>
    </source>
</evidence>
<dbReference type="InterPro" id="IPR012224">
    <property type="entry name" value="Pept_S1A_FX"/>
</dbReference>
<sequence length="450" mass="50823">MHGNVHVFSSPFVTLVLIRIKMATTSRHTKPLFFLGLLLASIPACNGLPEGMFLGRPDASVFLHRTRRANYFWEELKQGNLERECLEEKCSYEEAKEIFALPQQLEVFWRMYTAEDHCLSSPCKNGGTCTRKINTFVCQCTSGFHGSTCDKARLTSNGCRYRNGGCEHFCKEFPNRTHTCFCATGYRLDQDNSTCSPQVTVPCGRPLVHFGPRVVNGEICPKGHCPWQALLTENHQQICGGIVLSDQWILTAAHCVWKKQNSVLHVIVGEHDLETDEKTEQKRRVSKVLIHRGYNHSSYDSDLALLKLHRPIKLGLYVIPICLPAKNSSFTRTLAAIRHNTVSGWGRLSLHGSTARLLQRLALPRVPLQECRLHTKLNITRNMLCAGLQRGGQDACKGDSGGPLVTRYKKTWFLTGVVSWGNGCADNNMYGIYTKVSNFLDWIQHQMTRW</sequence>
<keyword evidence="7" id="KW-0106">Calcium</keyword>
<dbReference type="GeneID" id="109528433"/>
<keyword evidence="12" id="KW-0720">Serine protease</keyword>
<evidence type="ECO:0000256" key="8">
    <source>
        <dbReference type="ARBA" id="ARBA00023157"/>
    </source>
</evidence>
<dbReference type="InterPro" id="IPR033116">
    <property type="entry name" value="TRYPSIN_SER"/>
</dbReference>
<evidence type="ECO:0000313" key="17">
    <source>
        <dbReference type="Proteomes" id="UP000264820"/>
    </source>
</evidence>
<dbReference type="InterPro" id="IPR043504">
    <property type="entry name" value="Peptidase_S1_PA_chymotrypsin"/>
</dbReference>
<dbReference type="Pfam" id="PF00594">
    <property type="entry name" value="Gla"/>
    <property type="match status" value="1"/>
</dbReference>
<dbReference type="PROSITE" id="PS00134">
    <property type="entry name" value="TRYPSIN_HIS"/>
    <property type="match status" value="1"/>
</dbReference>
<evidence type="ECO:0000313" key="16">
    <source>
        <dbReference type="Ensembl" id="ENSHCOP00000005427.1"/>
    </source>
</evidence>
<evidence type="ECO:0000256" key="1">
    <source>
        <dbReference type="ARBA" id="ARBA00004613"/>
    </source>
</evidence>
<dbReference type="SMART" id="SM00069">
    <property type="entry name" value="GLA"/>
    <property type="match status" value="1"/>
</dbReference>
<dbReference type="InterPro" id="IPR000294">
    <property type="entry name" value="GLA_domain"/>
</dbReference>
<feature type="active site" description="Charge relay system" evidence="10">
    <location>
        <position position="400"/>
    </location>
</feature>
<dbReference type="STRING" id="109280.ENSHCOP00000005427"/>
<evidence type="ECO:0000256" key="7">
    <source>
        <dbReference type="ARBA" id="ARBA00022837"/>
    </source>
</evidence>
<keyword evidence="2" id="KW-0964">Secreted</keyword>
<dbReference type="CDD" id="cd00054">
    <property type="entry name" value="EGF_CA"/>
    <property type="match status" value="1"/>
</dbReference>
<dbReference type="FunFam" id="4.10.740.10:FF:000001">
    <property type="entry name" value="vitamin K-dependent protein S"/>
    <property type="match status" value="1"/>
</dbReference>
<dbReference type="GO" id="GO:0007596">
    <property type="term" value="P:blood coagulation"/>
    <property type="evidence" value="ECO:0007669"/>
    <property type="project" value="InterPro"/>
</dbReference>
<keyword evidence="5" id="KW-0677">Repeat</keyword>
<reference evidence="16" key="1">
    <citation type="submission" date="2025-08" db="UniProtKB">
        <authorList>
            <consortium name="Ensembl"/>
        </authorList>
    </citation>
    <scope>IDENTIFICATION</scope>
</reference>
<dbReference type="OMA" id="DQDNSTC"/>
<evidence type="ECO:0000256" key="3">
    <source>
        <dbReference type="ARBA" id="ARBA00022536"/>
    </source>
</evidence>
<dbReference type="Pfam" id="PF14670">
    <property type="entry name" value="FXa_inhibition"/>
    <property type="match status" value="1"/>
</dbReference>
<dbReference type="Gene3D" id="4.10.740.10">
    <property type="entry name" value="Coagulation Factor IX"/>
    <property type="match status" value="1"/>
</dbReference>
<dbReference type="InterPro" id="IPR001254">
    <property type="entry name" value="Trypsin_dom"/>
</dbReference>
<reference evidence="16" key="2">
    <citation type="submission" date="2025-09" db="UniProtKB">
        <authorList>
            <consortium name="Ensembl"/>
        </authorList>
    </citation>
    <scope>IDENTIFICATION</scope>
</reference>
<dbReference type="InterPro" id="IPR017857">
    <property type="entry name" value="Coagulation_fac-like_Gla_dom"/>
</dbReference>
<dbReference type="PROSITE" id="PS00011">
    <property type="entry name" value="GLA_1"/>
    <property type="match status" value="1"/>
</dbReference>
<dbReference type="CTD" id="100038778"/>
<dbReference type="PROSITE" id="PS50998">
    <property type="entry name" value="GLA_2"/>
    <property type="match status" value="1"/>
</dbReference>
<keyword evidence="8 11" id="KW-1015">Disulfide bond</keyword>
<dbReference type="KEGG" id="hcq:109528433"/>
<dbReference type="PANTHER" id="PTHR24278:SF34">
    <property type="entry name" value="COAGULATION FACTOR VII,-LIKE"/>
    <property type="match status" value="1"/>
</dbReference>
<evidence type="ECO:0000256" key="2">
    <source>
        <dbReference type="ARBA" id="ARBA00022525"/>
    </source>
</evidence>
<dbReference type="SMART" id="SM00181">
    <property type="entry name" value="EGF"/>
    <property type="match status" value="2"/>
</dbReference>
<dbReference type="Pfam" id="PF00008">
    <property type="entry name" value="EGF"/>
    <property type="match status" value="1"/>
</dbReference>
<dbReference type="SUPFAM" id="SSF57196">
    <property type="entry name" value="EGF/Laminin"/>
    <property type="match status" value="1"/>
</dbReference>
<dbReference type="PIRSF" id="PIRSF001143">
    <property type="entry name" value="Factor_X"/>
    <property type="match status" value="1"/>
</dbReference>
<dbReference type="GO" id="GO:0005615">
    <property type="term" value="C:extracellular space"/>
    <property type="evidence" value="ECO:0007669"/>
    <property type="project" value="TreeGrafter"/>
</dbReference>
<dbReference type="AlphaFoldDB" id="A0A3Q2XN18"/>
<dbReference type="PROSITE" id="PS01186">
    <property type="entry name" value="EGF_2"/>
    <property type="match status" value="1"/>
</dbReference>
<keyword evidence="9" id="KW-0325">Glycoprotein</keyword>